<feature type="transmembrane region" description="Helical" evidence="1">
    <location>
        <begin position="37"/>
        <end position="57"/>
    </location>
</feature>
<evidence type="ECO:0000256" key="1">
    <source>
        <dbReference type="SAM" id="Phobius"/>
    </source>
</evidence>
<keyword evidence="1" id="KW-0812">Transmembrane</keyword>
<reference evidence="2" key="1">
    <citation type="journal article" date="2020" name="Nature">
        <title>Giant virus diversity and host interactions through global metagenomics.</title>
        <authorList>
            <person name="Schulz F."/>
            <person name="Roux S."/>
            <person name="Paez-Espino D."/>
            <person name="Jungbluth S."/>
            <person name="Walsh D.A."/>
            <person name="Denef V.J."/>
            <person name="McMahon K.D."/>
            <person name="Konstantinidis K.T."/>
            <person name="Eloe-Fadrosh E.A."/>
            <person name="Kyrpides N.C."/>
            <person name="Woyke T."/>
        </authorList>
    </citation>
    <scope>NUCLEOTIDE SEQUENCE</scope>
    <source>
        <strain evidence="2">GVMAG-M-3300023184-101</strain>
    </source>
</reference>
<name>A0A6C0HGR1_9ZZZZ</name>
<dbReference type="EMBL" id="MN739950">
    <property type="protein sequence ID" value="QHT79597.1"/>
    <property type="molecule type" value="Genomic_DNA"/>
</dbReference>
<proteinExistence type="predicted"/>
<evidence type="ECO:0000313" key="2">
    <source>
        <dbReference type="EMBL" id="QHT79597.1"/>
    </source>
</evidence>
<accession>A0A6C0HGR1</accession>
<keyword evidence="1" id="KW-0472">Membrane</keyword>
<organism evidence="2">
    <name type="scientific">viral metagenome</name>
    <dbReference type="NCBI Taxonomy" id="1070528"/>
    <lineage>
        <taxon>unclassified sequences</taxon>
        <taxon>metagenomes</taxon>
        <taxon>organismal metagenomes</taxon>
    </lineage>
</organism>
<dbReference type="AlphaFoldDB" id="A0A6C0HGR1"/>
<keyword evidence="1" id="KW-1133">Transmembrane helix</keyword>
<sequence>MYLLMEQRPSLIEPGVRYFISSTLKECRKFKDRHISLLFNTSMTLLLLIVIGGFLIYRYKGKLTGRDIEVKNRKTQEYIISKLQQLALYKQQHYQSENMITDLPGF</sequence>
<protein>
    <submittedName>
        <fullName evidence="2">Uncharacterized protein</fullName>
    </submittedName>
</protein>